<evidence type="ECO:0000313" key="3">
    <source>
        <dbReference type="Proteomes" id="UP001233999"/>
    </source>
</evidence>
<evidence type="ECO:0000256" key="1">
    <source>
        <dbReference type="SAM" id="MobiDB-lite"/>
    </source>
</evidence>
<protein>
    <submittedName>
        <fullName evidence="2">Uncharacterized protein</fullName>
    </submittedName>
</protein>
<dbReference type="AlphaFoldDB" id="A0AAD8E2K5"/>
<comment type="caution">
    <text evidence="2">The sequence shown here is derived from an EMBL/GenBank/DDBJ whole genome shotgun (WGS) entry which is preliminary data.</text>
</comment>
<feature type="compositionally biased region" description="Basic residues" evidence="1">
    <location>
        <begin position="97"/>
        <end position="117"/>
    </location>
</feature>
<name>A0AAD8E2K5_DIPPU</name>
<sequence>DMQEAKKPDNLFATKTNADCKKTYVSENEEVQKCTRTNNLSAPGTSADYKNTTSGIENENIQDMSIIENIDGYDFDRDKEYIPDSSSSDTSDTPAVRPKRGRKRNCKRRKQIKKEHK</sequence>
<reference evidence="2" key="1">
    <citation type="journal article" date="2023" name="IScience">
        <title>Live-bearing cockroach genome reveals convergent evolutionary mechanisms linked to viviparity in insects and beyond.</title>
        <authorList>
            <person name="Fouks B."/>
            <person name="Harrison M.C."/>
            <person name="Mikhailova A.A."/>
            <person name="Marchal E."/>
            <person name="English S."/>
            <person name="Carruthers M."/>
            <person name="Jennings E.C."/>
            <person name="Chiamaka E.L."/>
            <person name="Frigard R.A."/>
            <person name="Pippel M."/>
            <person name="Attardo G.M."/>
            <person name="Benoit J.B."/>
            <person name="Bornberg-Bauer E."/>
            <person name="Tobe S.S."/>
        </authorList>
    </citation>
    <scope>NUCLEOTIDE SEQUENCE</scope>
    <source>
        <strain evidence="2">Stay&amp;Tobe</strain>
    </source>
</reference>
<reference evidence="2" key="2">
    <citation type="submission" date="2023-05" db="EMBL/GenBank/DDBJ databases">
        <authorList>
            <person name="Fouks B."/>
        </authorList>
    </citation>
    <scope>NUCLEOTIDE SEQUENCE</scope>
    <source>
        <strain evidence="2">Stay&amp;Tobe</strain>
        <tissue evidence="2">Testes</tissue>
    </source>
</reference>
<dbReference type="Proteomes" id="UP001233999">
    <property type="component" value="Unassembled WGS sequence"/>
</dbReference>
<feature type="non-terminal residue" evidence="2">
    <location>
        <position position="1"/>
    </location>
</feature>
<feature type="compositionally biased region" description="Low complexity" evidence="1">
    <location>
        <begin position="84"/>
        <end position="93"/>
    </location>
</feature>
<dbReference type="EMBL" id="JASPKZ010010250">
    <property type="protein sequence ID" value="KAJ9574963.1"/>
    <property type="molecule type" value="Genomic_DNA"/>
</dbReference>
<gene>
    <name evidence="2" type="ORF">L9F63_007881</name>
</gene>
<feature type="region of interest" description="Disordered" evidence="1">
    <location>
        <begin position="76"/>
        <end position="117"/>
    </location>
</feature>
<keyword evidence="3" id="KW-1185">Reference proteome</keyword>
<proteinExistence type="predicted"/>
<organism evidence="2 3">
    <name type="scientific">Diploptera punctata</name>
    <name type="common">Pacific beetle cockroach</name>
    <dbReference type="NCBI Taxonomy" id="6984"/>
    <lineage>
        <taxon>Eukaryota</taxon>
        <taxon>Metazoa</taxon>
        <taxon>Ecdysozoa</taxon>
        <taxon>Arthropoda</taxon>
        <taxon>Hexapoda</taxon>
        <taxon>Insecta</taxon>
        <taxon>Pterygota</taxon>
        <taxon>Neoptera</taxon>
        <taxon>Polyneoptera</taxon>
        <taxon>Dictyoptera</taxon>
        <taxon>Blattodea</taxon>
        <taxon>Blaberoidea</taxon>
        <taxon>Blaberidae</taxon>
        <taxon>Diplopterinae</taxon>
        <taxon>Diploptera</taxon>
    </lineage>
</organism>
<accession>A0AAD8E2K5</accession>
<evidence type="ECO:0000313" key="2">
    <source>
        <dbReference type="EMBL" id="KAJ9574963.1"/>
    </source>
</evidence>